<keyword evidence="5" id="KW-1185">Reference proteome</keyword>
<evidence type="ECO:0000256" key="2">
    <source>
        <dbReference type="SAM" id="Phobius"/>
    </source>
</evidence>
<dbReference type="NCBIfam" id="TIGR00350">
    <property type="entry name" value="lytR_cpsA_psr"/>
    <property type="match status" value="1"/>
</dbReference>
<accession>A0A0K2LET6</accession>
<feature type="domain" description="Cell envelope-related transcriptional attenuator" evidence="3">
    <location>
        <begin position="72"/>
        <end position="217"/>
    </location>
</feature>
<dbReference type="PANTHER" id="PTHR33392:SF6">
    <property type="entry name" value="POLYISOPRENYL-TEICHOIC ACID--PEPTIDOGLYCAN TEICHOIC ACID TRANSFERASE TAGU"/>
    <property type="match status" value="1"/>
</dbReference>
<keyword evidence="2" id="KW-0812">Transmembrane</keyword>
<dbReference type="STRING" id="1074467.JP39_10205"/>
<sequence>MKKLKIISIIIGSLLAIVLVFAGIFVYRTQDSLNSLNTNKNSVSQKINQGKPFSILLLGADTGTDGRVDRGNSDTMMLLTLNPQKQTTVAYSIPRDALAEMVGDKTKNVQKVNAAYNIGLSKMAKSTVGSLLGVPVNYHVAINMQALEKTVDFVGGVTVKSPMNVSFDGVTVPKGTHHLNGKEALTYARMRYQDPRGDYGRQVRQQQVLRAVVKKLEQPQYAVKIPDLIKKLGNDVNTDLTTSEIDQLVLKYHSSAKAMDFNQIQGKTAWINQSSYQILPTSTMQSASDKLRDNLGLPAQTLDNTETRLNAKNKAFFKDPDDINYDTFGLDTMHYTNNTY</sequence>
<keyword evidence="2" id="KW-0472">Membrane</keyword>
<evidence type="ECO:0000313" key="5">
    <source>
        <dbReference type="Proteomes" id="UP000061546"/>
    </source>
</evidence>
<reference evidence="4 5" key="1">
    <citation type="submission" date="2015-08" db="EMBL/GenBank/DDBJ databases">
        <title>Genomic sequence of Lactobacillus heilongjiangensis DSM 28069, isolated from Chinese traditional pickle.</title>
        <authorList>
            <person name="Jiang X."/>
            <person name="Zheng B."/>
            <person name="Cheng H."/>
        </authorList>
    </citation>
    <scope>NUCLEOTIDE SEQUENCE [LARGE SCALE GENOMIC DNA]</scope>
    <source>
        <strain evidence="4 5">DSM 28069</strain>
    </source>
</reference>
<dbReference type="Proteomes" id="UP000061546">
    <property type="component" value="Chromosome"/>
</dbReference>
<dbReference type="AlphaFoldDB" id="A0A0K2LET6"/>
<dbReference type="KEGG" id="lhi:JP39_10205"/>
<keyword evidence="2" id="KW-1133">Transmembrane helix</keyword>
<dbReference type="Gene3D" id="3.40.630.190">
    <property type="entry name" value="LCP protein"/>
    <property type="match status" value="1"/>
</dbReference>
<comment type="similarity">
    <text evidence="1">Belongs to the LytR/CpsA/Psr (LCP) family.</text>
</comment>
<feature type="transmembrane region" description="Helical" evidence="2">
    <location>
        <begin position="7"/>
        <end position="27"/>
    </location>
</feature>
<gene>
    <name evidence="4" type="ORF">JP39_10205</name>
</gene>
<dbReference type="RefSeq" id="WP_041501179.1">
    <property type="nucleotide sequence ID" value="NZ_BJDV01000005.1"/>
</dbReference>
<evidence type="ECO:0000313" key="4">
    <source>
        <dbReference type="EMBL" id="ALB29693.1"/>
    </source>
</evidence>
<organism evidence="4 5">
    <name type="scientific">Companilactobacillus heilongjiangensis</name>
    <dbReference type="NCBI Taxonomy" id="1074467"/>
    <lineage>
        <taxon>Bacteria</taxon>
        <taxon>Bacillati</taxon>
        <taxon>Bacillota</taxon>
        <taxon>Bacilli</taxon>
        <taxon>Lactobacillales</taxon>
        <taxon>Lactobacillaceae</taxon>
        <taxon>Companilactobacillus</taxon>
    </lineage>
</organism>
<dbReference type="InterPro" id="IPR004474">
    <property type="entry name" value="LytR_CpsA_psr"/>
</dbReference>
<evidence type="ECO:0000259" key="3">
    <source>
        <dbReference type="Pfam" id="PF03816"/>
    </source>
</evidence>
<dbReference type="EMBL" id="CP012559">
    <property type="protein sequence ID" value="ALB29693.1"/>
    <property type="molecule type" value="Genomic_DNA"/>
</dbReference>
<evidence type="ECO:0000256" key="1">
    <source>
        <dbReference type="ARBA" id="ARBA00006068"/>
    </source>
</evidence>
<name>A0A0K2LET6_9LACO</name>
<protein>
    <submittedName>
        <fullName evidence="4">LytR family transcriptional regulator</fullName>
    </submittedName>
</protein>
<dbReference type="InterPro" id="IPR050922">
    <property type="entry name" value="LytR/CpsA/Psr_CW_biosynth"/>
</dbReference>
<proteinExistence type="inferred from homology"/>
<dbReference type="PANTHER" id="PTHR33392">
    <property type="entry name" value="POLYISOPRENYL-TEICHOIC ACID--PEPTIDOGLYCAN TEICHOIC ACID TRANSFERASE TAGU"/>
    <property type="match status" value="1"/>
</dbReference>
<dbReference type="Pfam" id="PF03816">
    <property type="entry name" value="LytR_cpsA_psr"/>
    <property type="match status" value="1"/>
</dbReference>